<dbReference type="PANTHER" id="PTHR38595:SF2">
    <property type="entry name" value="TYPE VI SECRETION SYSTEM BASEPLATE SUBUNIT TSSE"/>
    <property type="match status" value="1"/>
</dbReference>
<organism evidence="2 3">
    <name type="scientific">Aureliella helgolandensis</name>
    <dbReference type="NCBI Taxonomy" id="2527968"/>
    <lineage>
        <taxon>Bacteria</taxon>
        <taxon>Pseudomonadati</taxon>
        <taxon>Planctomycetota</taxon>
        <taxon>Planctomycetia</taxon>
        <taxon>Pirellulales</taxon>
        <taxon>Pirellulaceae</taxon>
        <taxon>Aureliella</taxon>
    </lineage>
</organism>
<dbReference type="OrthoDB" id="271327at2"/>
<keyword evidence="3" id="KW-1185">Reference proteome</keyword>
<dbReference type="AlphaFoldDB" id="A0A518G539"/>
<evidence type="ECO:0000313" key="3">
    <source>
        <dbReference type="Proteomes" id="UP000318017"/>
    </source>
</evidence>
<evidence type="ECO:0000313" key="2">
    <source>
        <dbReference type="EMBL" id="QDV23702.1"/>
    </source>
</evidence>
<feature type="domain" description="IraD/Gp25-like" evidence="1">
    <location>
        <begin position="34"/>
        <end position="133"/>
    </location>
</feature>
<name>A0A518G539_9BACT</name>
<dbReference type="KEGG" id="ahel:Q31a_20070"/>
<evidence type="ECO:0000259" key="1">
    <source>
        <dbReference type="Pfam" id="PF04965"/>
    </source>
</evidence>
<dbReference type="InterPro" id="IPR017737">
    <property type="entry name" value="TssE1-like"/>
</dbReference>
<dbReference type="InterPro" id="IPR053176">
    <property type="entry name" value="T6SS_TssE1-like"/>
</dbReference>
<proteinExistence type="predicted"/>
<accession>A0A518G539</accession>
<dbReference type="InterPro" id="IPR007048">
    <property type="entry name" value="IraD/Gp25-like"/>
</dbReference>
<protein>
    <submittedName>
        <fullName evidence="2">Gene 25-like lysozyme</fullName>
    </submittedName>
</protein>
<reference evidence="2 3" key="1">
    <citation type="submission" date="2019-02" db="EMBL/GenBank/DDBJ databases">
        <title>Deep-cultivation of Planctomycetes and their phenomic and genomic characterization uncovers novel biology.</title>
        <authorList>
            <person name="Wiegand S."/>
            <person name="Jogler M."/>
            <person name="Boedeker C."/>
            <person name="Pinto D."/>
            <person name="Vollmers J."/>
            <person name="Rivas-Marin E."/>
            <person name="Kohn T."/>
            <person name="Peeters S.H."/>
            <person name="Heuer A."/>
            <person name="Rast P."/>
            <person name="Oberbeckmann S."/>
            <person name="Bunk B."/>
            <person name="Jeske O."/>
            <person name="Meyerdierks A."/>
            <person name="Storesund J.E."/>
            <person name="Kallscheuer N."/>
            <person name="Luecker S."/>
            <person name="Lage O.M."/>
            <person name="Pohl T."/>
            <person name="Merkel B.J."/>
            <person name="Hornburger P."/>
            <person name="Mueller R.-W."/>
            <person name="Bruemmer F."/>
            <person name="Labrenz M."/>
            <person name="Spormann A.M."/>
            <person name="Op den Camp H."/>
            <person name="Overmann J."/>
            <person name="Amann R."/>
            <person name="Jetten M.S.M."/>
            <person name="Mascher T."/>
            <person name="Medema M.H."/>
            <person name="Devos D.P."/>
            <person name="Kaster A.-K."/>
            <person name="Ovreas L."/>
            <person name="Rohde M."/>
            <person name="Galperin M.Y."/>
            <person name="Jogler C."/>
        </authorList>
    </citation>
    <scope>NUCLEOTIDE SEQUENCE [LARGE SCALE GENOMIC DNA]</scope>
    <source>
        <strain evidence="2 3">Q31a</strain>
    </source>
</reference>
<dbReference type="Pfam" id="PF04965">
    <property type="entry name" value="GPW_gp25"/>
    <property type="match status" value="1"/>
</dbReference>
<dbReference type="Gene3D" id="3.10.450.40">
    <property type="match status" value="1"/>
</dbReference>
<gene>
    <name evidence="2" type="ORF">Q31a_20070</name>
</gene>
<dbReference type="NCBIfam" id="TIGR03357">
    <property type="entry name" value="VI_zyme"/>
    <property type="match status" value="1"/>
</dbReference>
<dbReference type="EMBL" id="CP036298">
    <property type="protein sequence ID" value="QDV23702.1"/>
    <property type="molecule type" value="Genomic_DNA"/>
</dbReference>
<dbReference type="PANTHER" id="PTHR38595">
    <property type="entry name" value="CYTOPLASMIC PROTEIN-RELATED"/>
    <property type="match status" value="1"/>
</dbReference>
<dbReference type="SUPFAM" id="SSF160719">
    <property type="entry name" value="gpW/gp25-like"/>
    <property type="match status" value="1"/>
</dbReference>
<sequence length="163" mass="18540">MYGPASQAMVPSVLDRLVDASMYHDSNAWYDEKELLASVQRDLENLLNARQTNTATLKYPKLNESIINFGLPDVSGFDMETPASRARFFRTVESVIRTFEPRVSDVQVAFIESSEQSLTKMQFRINAKLKVDQAREFAFDTTLQLSTGHFHVESEVDTRSPKL</sequence>
<dbReference type="Proteomes" id="UP000318017">
    <property type="component" value="Chromosome"/>
</dbReference>
<dbReference type="RefSeq" id="WP_145076809.1">
    <property type="nucleotide sequence ID" value="NZ_CP036298.1"/>
</dbReference>